<protein>
    <submittedName>
        <fullName evidence="2 3">Uncharacterized protein</fullName>
    </submittedName>
</protein>
<dbReference type="EnsemblPlants" id="PNT63496">
    <property type="protein sequence ID" value="PNT63496"/>
    <property type="gene ID" value="BRADI_4g16635v3"/>
</dbReference>
<dbReference type="EMBL" id="CM000883">
    <property type="protein sequence ID" value="PNT63496.1"/>
    <property type="molecule type" value="Genomic_DNA"/>
</dbReference>
<reference evidence="3" key="3">
    <citation type="submission" date="2018-08" db="UniProtKB">
        <authorList>
            <consortium name="EnsemblPlants"/>
        </authorList>
    </citation>
    <scope>IDENTIFICATION</scope>
    <source>
        <strain evidence="3">cv. Bd21</strain>
    </source>
</reference>
<dbReference type="Gramene" id="PNT63496">
    <property type="protein sequence ID" value="PNT63496"/>
    <property type="gene ID" value="BRADI_4g16635v3"/>
</dbReference>
<proteinExistence type="predicted"/>
<dbReference type="OrthoDB" id="447251at2759"/>
<gene>
    <name evidence="2" type="ORF">BRADI_4g16635v3</name>
</gene>
<accession>A0A2K2CNA4</accession>
<reference evidence="2" key="2">
    <citation type="submission" date="2017-06" db="EMBL/GenBank/DDBJ databases">
        <title>WGS assembly of Brachypodium distachyon.</title>
        <authorList>
            <consortium name="The International Brachypodium Initiative"/>
            <person name="Lucas S."/>
            <person name="Harmon-Smith M."/>
            <person name="Lail K."/>
            <person name="Tice H."/>
            <person name="Grimwood J."/>
            <person name="Bruce D."/>
            <person name="Barry K."/>
            <person name="Shu S."/>
            <person name="Lindquist E."/>
            <person name="Wang M."/>
            <person name="Pitluck S."/>
            <person name="Vogel J.P."/>
            <person name="Garvin D.F."/>
            <person name="Mockler T.C."/>
            <person name="Schmutz J."/>
            <person name="Rokhsar D."/>
            <person name="Bevan M.W."/>
        </authorList>
    </citation>
    <scope>NUCLEOTIDE SEQUENCE</scope>
    <source>
        <strain evidence="2">Bd21</strain>
    </source>
</reference>
<keyword evidence="1" id="KW-0472">Membrane</keyword>
<evidence type="ECO:0000313" key="4">
    <source>
        <dbReference type="Proteomes" id="UP000008810"/>
    </source>
</evidence>
<dbReference type="InParanoid" id="A0A2K2CNA4"/>
<evidence type="ECO:0000313" key="3">
    <source>
        <dbReference type="EnsemblPlants" id="PNT63496"/>
    </source>
</evidence>
<keyword evidence="1" id="KW-0812">Transmembrane</keyword>
<sequence length="76" mass="8818">MCPDATDIYGYMHILYAKYVLSSIIASCSFYVQVADTSRARVHRSTRKRTRNGSIHAFLTLYPLETERLSKNRKNM</sequence>
<evidence type="ECO:0000313" key="2">
    <source>
        <dbReference type="EMBL" id="PNT63496.1"/>
    </source>
</evidence>
<keyword evidence="1" id="KW-1133">Transmembrane helix</keyword>
<organism evidence="2">
    <name type="scientific">Brachypodium distachyon</name>
    <name type="common">Purple false brome</name>
    <name type="synonym">Trachynia distachya</name>
    <dbReference type="NCBI Taxonomy" id="15368"/>
    <lineage>
        <taxon>Eukaryota</taxon>
        <taxon>Viridiplantae</taxon>
        <taxon>Streptophyta</taxon>
        <taxon>Embryophyta</taxon>
        <taxon>Tracheophyta</taxon>
        <taxon>Spermatophyta</taxon>
        <taxon>Magnoliopsida</taxon>
        <taxon>Liliopsida</taxon>
        <taxon>Poales</taxon>
        <taxon>Poaceae</taxon>
        <taxon>BOP clade</taxon>
        <taxon>Pooideae</taxon>
        <taxon>Stipodae</taxon>
        <taxon>Brachypodieae</taxon>
        <taxon>Brachypodium</taxon>
    </lineage>
</organism>
<reference evidence="2 3" key="1">
    <citation type="journal article" date="2010" name="Nature">
        <title>Genome sequencing and analysis of the model grass Brachypodium distachyon.</title>
        <authorList>
            <consortium name="International Brachypodium Initiative"/>
        </authorList>
    </citation>
    <scope>NUCLEOTIDE SEQUENCE [LARGE SCALE GENOMIC DNA]</scope>
    <source>
        <strain evidence="2 3">Bd21</strain>
    </source>
</reference>
<feature type="transmembrane region" description="Helical" evidence="1">
    <location>
        <begin position="16"/>
        <end position="34"/>
    </location>
</feature>
<evidence type="ECO:0000256" key="1">
    <source>
        <dbReference type="SAM" id="Phobius"/>
    </source>
</evidence>
<dbReference type="Proteomes" id="UP000008810">
    <property type="component" value="Chromosome 4"/>
</dbReference>
<keyword evidence="4" id="KW-1185">Reference proteome</keyword>
<dbReference type="AlphaFoldDB" id="A0A2K2CNA4"/>
<name>A0A2K2CNA4_BRADI</name>